<dbReference type="Pfam" id="PF00501">
    <property type="entry name" value="AMP-binding"/>
    <property type="match status" value="1"/>
</dbReference>
<evidence type="ECO:0000313" key="2">
    <source>
        <dbReference type="EMBL" id="KIP61623.1"/>
    </source>
</evidence>
<dbReference type="AlphaFoldDB" id="A0A0D0I4F0"/>
<feature type="domain" description="AMP-dependent synthetase/ligase" evidence="1">
    <location>
        <begin position="17"/>
        <end position="171"/>
    </location>
</feature>
<dbReference type="InterPro" id="IPR042099">
    <property type="entry name" value="ANL_N_sf"/>
</dbReference>
<reference evidence="2 3" key="1">
    <citation type="submission" date="2015-01" db="EMBL/GenBank/DDBJ databases">
        <title>Comparative genomics of non-oral Prevotella species.</title>
        <authorList>
            <person name="Accetto T."/>
            <person name="Nograsek B."/>
            <person name="Avgustin G."/>
        </authorList>
    </citation>
    <scope>NUCLEOTIDE SEQUENCE [LARGE SCALE GENOMIC DNA]</scope>
    <source>
        <strain evidence="2 3">P5-119</strain>
    </source>
</reference>
<sequence>MTLDEFYKEWNSTLSTVIVNTSGSTGKPKSIRVEKSRMIESAKMTCSFLGLTSDDSALLCMPLRYIAGKMVVVRTIVSGMRLISIPPTSHPLKDLEDIPTFAAMVPMQVFNSLSVPEEADKLKRIKNLIIGGGPVNDLLYSKLQHFPNAVWSTYGMTETLSHIAMRRLNGPTASEYYIPLDGIHLSVNEMGCLCIDAPKICPEVLQTNDIVKFDYEGHRFKVLGRIDNVIISGGVKIHIEEVEKMLEPIIAPPFAITKKSDKKFGEIVVMVVQGSFTEADLSNIREQIEATLPMYWQPKRYVVIDKIPMTATGKIARSALQDIVEKM</sequence>
<dbReference type="PROSITE" id="PS00455">
    <property type="entry name" value="AMP_BINDING"/>
    <property type="match status" value="1"/>
</dbReference>
<proteinExistence type="predicted"/>
<dbReference type="Gene3D" id="3.40.50.12780">
    <property type="entry name" value="N-terminal domain of ligase-like"/>
    <property type="match status" value="1"/>
</dbReference>
<protein>
    <submittedName>
        <fullName evidence="2">O-succinylbenzoic acid--CoA ligase</fullName>
    </submittedName>
</protein>
<evidence type="ECO:0000259" key="1">
    <source>
        <dbReference type="Pfam" id="PF00501"/>
    </source>
</evidence>
<dbReference type="PANTHER" id="PTHR43201:SF32">
    <property type="entry name" value="2-SUCCINYLBENZOATE--COA LIGASE, CHLOROPLASTIC_PEROXISOMAL"/>
    <property type="match status" value="1"/>
</dbReference>
<dbReference type="STRING" id="1602171.ST44_09335"/>
<dbReference type="GO" id="GO:0006631">
    <property type="term" value="P:fatty acid metabolic process"/>
    <property type="evidence" value="ECO:0007669"/>
    <property type="project" value="TreeGrafter"/>
</dbReference>
<dbReference type="EMBL" id="JXQK01000065">
    <property type="protein sequence ID" value="KIP61623.1"/>
    <property type="molecule type" value="Genomic_DNA"/>
</dbReference>
<keyword evidence="3" id="KW-1185">Reference proteome</keyword>
<name>A0A0D0I4F0_9BACT</name>
<evidence type="ECO:0000313" key="3">
    <source>
        <dbReference type="Proteomes" id="UP000032046"/>
    </source>
</evidence>
<organism evidence="2 3">
    <name type="scientific">Prevotella pectinovora</name>
    <dbReference type="NCBI Taxonomy" id="1602169"/>
    <lineage>
        <taxon>Bacteria</taxon>
        <taxon>Pseudomonadati</taxon>
        <taxon>Bacteroidota</taxon>
        <taxon>Bacteroidia</taxon>
        <taxon>Bacteroidales</taxon>
        <taxon>Prevotellaceae</taxon>
        <taxon>Prevotella</taxon>
    </lineage>
</organism>
<keyword evidence="2" id="KW-0436">Ligase</keyword>
<dbReference type="InterPro" id="IPR045851">
    <property type="entry name" value="AMP-bd_C_sf"/>
</dbReference>
<dbReference type="InterPro" id="IPR000873">
    <property type="entry name" value="AMP-dep_synth/lig_dom"/>
</dbReference>
<dbReference type="Gene3D" id="3.30.300.30">
    <property type="match status" value="1"/>
</dbReference>
<dbReference type="SUPFAM" id="SSF56801">
    <property type="entry name" value="Acetyl-CoA synthetase-like"/>
    <property type="match status" value="1"/>
</dbReference>
<dbReference type="PANTHER" id="PTHR43201">
    <property type="entry name" value="ACYL-COA SYNTHETASE"/>
    <property type="match status" value="1"/>
</dbReference>
<dbReference type="Proteomes" id="UP000032046">
    <property type="component" value="Unassembled WGS sequence"/>
</dbReference>
<gene>
    <name evidence="2" type="ORF">ST44_09335</name>
</gene>
<accession>A0A0D0I4F0</accession>
<comment type="caution">
    <text evidence="2">The sequence shown here is derived from an EMBL/GenBank/DDBJ whole genome shotgun (WGS) entry which is preliminary data.</text>
</comment>
<dbReference type="GO" id="GO:0031956">
    <property type="term" value="F:medium-chain fatty acid-CoA ligase activity"/>
    <property type="evidence" value="ECO:0007669"/>
    <property type="project" value="TreeGrafter"/>
</dbReference>
<dbReference type="InterPro" id="IPR020845">
    <property type="entry name" value="AMP-binding_CS"/>
</dbReference>